<dbReference type="AlphaFoldDB" id="A0A1S9PII1"/>
<proteinExistence type="predicted"/>
<dbReference type="EMBL" id="MBTF01000007">
    <property type="protein sequence ID" value="OOQ60378.1"/>
    <property type="molecule type" value="Genomic_DNA"/>
</dbReference>
<gene>
    <name evidence="1" type="ORF">BC343_25495</name>
</gene>
<name>A0A1S9PII1_9SPHI</name>
<dbReference type="STRING" id="1792845.BC343_25495"/>
<dbReference type="Proteomes" id="UP000189739">
    <property type="component" value="Unassembled WGS sequence"/>
</dbReference>
<comment type="caution">
    <text evidence="1">The sequence shown here is derived from an EMBL/GenBank/DDBJ whole genome shotgun (WGS) entry which is preliminary data.</text>
</comment>
<organism evidence="1 2">
    <name type="scientific">Mucilaginibacter pedocola</name>
    <dbReference type="NCBI Taxonomy" id="1792845"/>
    <lineage>
        <taxon>Bacteria</taxon>
        <taxon>Pseudomonadati</taxon>
        <taxon>Bacteroidota</taxon>
        <taxon>Sphingobacteriia</taxon>
        <taxon>Sphingobacteriales</taxon>
        <taxon>Sphingobacteriaceae</taxon>
        <taxon>Mucilaginibacter</taxon>
    </lineage>
</organism>
<reference evidence="1 2" key="1">
    <citation type="submission" date="2016-07" db="EMBL/GenBank/DDBJ databases">
        <title>Genomic analysis of zinc-resistant bacterium Mucilaginibacter pedocola TBZ30.</title>
        <authorList>
            <person name="Huang J."/>
            <person name="Tang J."/>
        </authorList>
    </citation>
    <scope>NUCLEOTIDE SEQUENCE [LARGE SCALE GENOMIC DNA]</scope>
    <source>
        <strain evidence="1 2">TBZ30</strain>
    </source>
</reference>
<protein>
    <submittedName>
        <fullName evidence="1">Uncharacterized protein</fullName>
    </submittedName>
</protein>
<evidence type="ECO:0000313" key="2">
    <source>
        <dbReference type="Proteomes" id="UP000189739"/>
    </source>
</evidence>
<dbReference type="OrthoDB" id="781694at2"/>
<evidence type="ECO:0000313" key="1">
    <source>
        <dbReference type="EMBL" id="OOQ60378.1"/>
    </source>
</evidence>
<dbReference type="RefSeq" id="WP_078347659.1">
    <property type="nucleotide sequence ID" value="NZ_MBTF01000007.1"/>
</dbReference>
<accession>A0A1S9PII1</accession>
<sequence>MMYCGEYAPWDHYPKTLRHYEVQNPFSVVVEFFHADRPKGHKNKLKQWRKYAISKQHYNHKVFGPGNLVYTYKINLNLLEAMYLLLLEHESAWKPEKILEE</sequence>
<keyword evidence="2" id="KW-1185">Reference proteome</keyword>